<evidence type="ECO:0000256" key="9">
    <source>
        <dbReference type="ARBA" id="ARBA00023235"/>
    </source>
</evidence>
<dbReference type="Gene3D" id="3.40.50.720">
    <property type="entry name" value="NAD(P)-binding Rossmann-like Domain"/>
    <property type="match status" value="1"/>
</dbReference>
<feature type="domain" description="NAD-dependent epimerase/dehydratase" evidence="11">
    <location>
        <begin position="2"/>
        <end position="259"/>
    </location>
</feature>
<dbReference type="SUPFAM" id="SSF51735">
    <property type="entry name" value="NAD(P)-binding Rossmann-fold domains"/>
    <property type="match status" value="1"/>
</dbReference>
<dbReference type="EMBL" id="CP066167">
    <property type="protein sequence ID" value="QQD19423.1"/>
    <property type="molecule type" value="Genomic_DNA"/>
</dbReference>
<organism evidence="12 13">
    <name type="scientific">Spongiibacter nanhainus</name>
    <dbReference type="NCBI Taxonomy" id="2794344"/>
    <lineage>
        <taxon>Bacteria</taxon>
        <taxon>Pseudomonadati</taxon>
        <taxon>Pseudomonadota</taxon>
        <taxon>Gammaproteobacteria</taxon>
        <taxon>Cellvibrionales</taxon>
        <taxon>Spongiibacteraceae</taxon>
        <taxon>Spongiibacter</taxon>
    </lineage>
</organism>
<evidence type="ECO:0000256" key="10">
    <source>
        <dbReference type="RuleBase" id="RU366046"/>
    </source>
</evidence>
<dbReference type="Proteomes" id="UP000596063">
    <property type="component" value="Chromosome"/>
</dbReference>
<comment type="cofactor">
    <cofactor evidence="2 10">
        <name>NAD(+)</name>
        <dbReference type="ChEBI" id="CHEBI:57540"/>
    </cofactor>
</comment>
<dbReference type="InterPro" id="IPR001509">
    <property type="entry name" value="Epimerase_deHydtase"/>
</dbReference>
<evidence type="ECO:0000256" key="7">
    <source>
        <dbReference type="ARBA" id="ARBA00023027"/>
    </source>
</evidence>
<keyword evidence="9 10" id="KW-0413">Isomerase</keyword>
<dbReference type="NCBIfam" id="TIGR01179">
    <property type="entry name" value="galE"/>
    <property type="match status" value="1"/>
</dbReference>
<comment type="pathway">
    <text evidence="3 10">Carbohydrate metabolism; galactose metabolism.</text>
</comment>
<dbReference type="PANTHER" id="PTHR43725:SF47">
    <property type="entry name" value="UDP-GLUCOSE 4-EPIMERASE"/>
    <property type="match status" value="1"/>
</dbReference>
<dbReference type="InterPro" id="IPR036291">
    <property type="entry name" value="NAD(P)-bd_dom_sf"/>
</dbReference>
<comment type="subunit">
    <text evidence="10">Homodimer.</text>
</comment>
<evidence type="ECO:0000256" key="3">
    <source>
        <dbReference type="ARBA" id="ARBA00004947"/>
    </source>
</evidence>
<dbReference type="UniPathway" id="UPA00214"/>
<evidence type="ECO:0000256" key="2">
    <source>
        <dbReference type="ARBA" id="ARBA00001911"/>
    </source>
</evidence>
<evidence type="ECO:0000256" key="5">
    <source>
        <dbReference type="ARBA" id="ARBA00013189"/>
    </source>
</evidence>
<evidence type="ECO:0000259" key="11">
    <source>
        <dbReference type="Pfam" id="PF01370"/>
    </source>
</evidence>
<dbReference type="PANTHER" id="PTHR43725">
    <property type="entry name" value="UDP-GLUCOSE 4-EPIMERASE"/>
    <property type="match status" value="1"/>
</dbReference>
<evidence type="ECO:0000256" key="1">
    <source>
        <dbReference type="ARBA" id="ARBA00000083"/>
    </source>
</evidence>
<keyword evidence="7 10" id="KW-0520">NAD</keyword>
<proteinExistence type="inferred from homology"/>
<comment type="similarity">
    <text evidence="4 10">Belongs to the NAD(P)-dependent epimerase/dehydratase family.</text>
</comment>
<keyword evidence="8" id="KW-0299">Galactose metabolism</keyword>
<evidence type="ECO:0000313" key="13">
    <source>
        <dbReference type="Proteomes" id="UP000596063"/>
    </source>
</evidence>
<name>A0A7T4R2T4_9GAMM</name>
<keyword evidence="10" id="KW-0119">Carbohydrate metabolism</keyword>
<evidence type="ECO:0000313" key="12">
    <source>
        <dbReference type="EMBL" id="QQD19423.1"/>
    </source>
</evidence>
<evidence type="ECO:0000256" key="6">
    <source>
        <dbReference type="ARBA" id="ARBA00018569"/>
    </source>
</evidence>
<protein>
    <recommendedName>
        <fullName evidence="6 10">UDP-glucose 4-epimerase</fullName>
        <ecNumber evidence="5 10">5.1.3.2</ecNumber>
    </recommendedName>
</protein>
<evidence type="ECO:0000256" key="8">
    <source>
        <dbReference type="ARBA" id="ARBA00023144"/>
    </source>
</evidence>
<dbReference type="CDD" id="cd05247">
    <property type="entry name" value="UDP_G4E_1_SDR_e"/>
    <property type="match status" value="1"/>
</dbReference>
<dbReference type="GO" id="GO:0006012">
    <property type="term" value="P:galactose metabolic process"/>
    <property type="evidence" value="ECO:0007669"/>
    <property type="project" value="UniProtKB-UniPathway"/>
</dbReference>
<evidence type="ECO:0000256" key="4">
    <source>
        <dbReference type="ARBA" id="ARBA00007637"/>
    </source>
</evidence>
<reference evidence="12 13" key="1">
    <citation type="submission" date="2020-12" db="EMBL/GenBank/DDBJ databases">
        <authorList>
            <person name="Shan Y."/>
        </authorList>
    </citation>
    <scope>NUCLEOTIDE SEQUENCE [LARGE SCALE GENOMIC DNA]</scope>
    <source>
        <strain evidence="13">csc3.9</strain>
    </source>
</reference>
<dbReference type="KEGG" id="snan:I6N98_06120"/>
<dbReference type="RefSeq" id="WP_198570907.1">
    <property type="nucleotide sequence ID" value="NZ_CP066167.1"/>
</dbReference>
<dbReference type="AlphaFoldDB" id="A0A7T4R2T4"/>
<dbReference type="EC" id="5.1.3.2" evidence="5 10"/>
<dbReference type="GO" id="GO:0005829">
    <property type="term" value="C:cytosol"/>
    <property type="evidence" value="ECO:0007669"/>
    <property type="project" value="TreeGrafter"/>
</dbReference>
<accession>A0A7T4R2T4</accession>
<gene>
    <name evidence="12" type="primary">galE</name>
    <name evidence="12" type="ORF">I6N98_06120</name>
</gene>
<keyword evidence="13" id="KW-1185">Reference proteome</keyword>
<comment type="catalytic activity">
    <reaction evidence="1 10">
        <text>UDP-alpha-D-glucose = UDP-alpha-D-galactose</text>
        <dbReference type="Rhea" id="RHEA:22168"/>
        <dbReference type="ChEBI" id="CHEBI:58885"/>
        <dbReference type="ChEBI" id="CHEBI:66914"/>
        <dbReference type="EC" id="5.1.3.2"/>
    </reaction>
</comment>
<dbReference type="InterPro" id="IPR005886">
    <property type="entry name" value="UDP_G4E"/>
</dbReference>
<dbReference type="Gene3D" id="3.90.25.10">
    <property type="entry name" value="UDP-galactose 4-epimerase, domain 1"/>
    <property type="match status" value="1"/>
</dbReference>
<sequence>MILVTGGAGYIGSHTVVELLQQNQDVIVLDNLVNSSITVLDRIETITGKRPQFYQGDVRDKALLLDIFANHKVAAVIHFAGLKAVGESVEQPLRYYENNVNGTLVLCDAMAEAGVKNLVFSSSATVYGPDAPVPYEESMPLGQPSSPYGASKAMIERVLMDLCVAEDNWSVVALRYFNPIGAHPSGHIGEDPKGIPNNLMPFISRVAVGKLPELSIFGNDYDTDDGTCVRDYLHVVDLADGHCRALALLDKSGFQPVNLGTGNGVSVLEMVTSFQEVTGQAVPYKFAPRRSGDLPAFWANADLAESLMGWSADGDLKRMMADTWRWQSQNPDGYDE</sequence>
<dbReference type="GO" id="GO:0003978">
    <property type="term" value="F:UDP-glucose 4-epimerase activity"/>
    <property type="evidence" value="ECO:0007669"/>
    <property type="project" value="UniProtKB-UniRule"/>
</dbReference>
<dbReference type="NCBIfam" id="NF007956">
    <property type="entry name" value="PRK10675.1"/>
    <property type="match status" value="1"/>
</dbReference>
<dbReference type="Pfam" id="PF01370">
    <property type="entry name" value="Epimerase"/>
    <property type="match status" value="1"/>
</dbReference>